<dbReference type="RefSeq" id="WP_190565118.1">
    <property type="nucleotide sequence ID" value="NZ_JACJQU010000042.1"/>
</dbReference>
<dbReference type="Proteomes" id="UP000662185">
    <property type="component" value="Unassembled WGS sequence"/>
</dbReference>
<sequence>MEQERIVYETLMGYRVNDVHWWRTKKAMQACGFQMDKNGFELFINLRKTSPKYYSQFHKIKATLDKKAVDIGEGMKGKDFVNYLEKEGIKPHQSTLSRWFSKAGGYKARAFYSSTVLIPIAAMALIYKSKNEAQLAKVS</sequence>
<organism evidence="2 3">
    <name type="scientific">Anabaena sphaerica FACHB-251</name>
    <dbReference type="NCBI Taxonomy" id="2692883"/>
    <lineage>
        <taxon>Bacteria</taxon>
        <taxon>Bacillati</taxon>
        <taxon>Cyanobacteriota</taxon>
        <taxon>Cyanophyceae</taxon>
        <taxon>Nostocales</taxon>
        <taxon>Nostocaceae</taxon>
        <taxon>Anabaena</taxon>
    </lineage>
</organism>
<comment type="caution">
    <text evidence="2">The sequence shown here is derived from an EMBL/GenBank/DDBJ whole genome shotgun (WGS) entry which is preliminary data.</text>
</comment>
<keyword evidence="1" id="KW-0472">Membrane</keyword>
<keyword evidence="1" id="KW-0812">Transmembrane</keyword>
<keyword evidence="3" id="KW-1185">Reference proteome</keyword>
<evidence type="ECO:0000256" key="1">
    <source>
        <dbReference type="SAM" id="Phobius"/>
    </source>
</evidence>
<proteinExistence type="predicted"/>
<keyword evidence="1" id="KW-1133">Transmembrane helix</keyword>
<evidence type="ECO:0000313" key="3">
    <source>
        <dbReference type="Proteomes" id="UP000662185"/>
    </source>
</evidence>
<reference evidence="3" key="1">
    <citation type="journal article" date="2020" name="ISME J.">
        <title>Comparative genomics reveals insights into cyanobacterial evolution and habitat adaptation.</title>
        <authorList>
            <person name="Chen M.Y."/>
            <person name="Teng W.K."/>
            <person name="Zhao L."/>
            <person name="Hu C.X."/>
            <person name="Zhou Y.K."/>
            <person name="Han B.P."/>
            <person name="Song L.R."/>
            <person name="Shu W.S."/>
        </authorList>
    </citation>
    <scope>NUCLEOTIDE SEQUENCE [LARGE SCALE GENOMIC DNA]</scope>
    <source>
        <strain evidence="3">FACHB-251</strain>
    </source>
</reference>
<dbReference type="AlphaFoldDB" id="A0A926WLS7"/>
<feature type="transmembrane region" description="Helical" evidence="1">
    <location>
        <begin position="110"/>
        <end position="127"/>
    </location>
</feature>
<protein>
    <submittedName>
        <fullName evidence="2">Uncharacterized protein</fullName>
    </submittedName>
</protein>
<name>A0A926WLS7_9NOST</name>
<accession>A0A926WLS7</accession>
<dbReference type="EMBL" id="JACJQU010000042">
    <property type="protein sequence ID" value="MBD2297003.1"/>
    <property type="molecule type" value="Genomic_DNA"/>
</dbReference>
<evidence type="ECO:0000313" key="2">
    <source>
        <dbReference type="EMBL" id="MBD2297003.1"/>
    </source>
</evidence>
<gene>
    <name evidence="2" type="ORF">H6G06_26890</name>
</gene>